<organism evidence="1 2">
    <name type="scientific">Ambrosiozyma monospora</name>
    <name type="common">Yeast</name>
    <name type="synonym">Endomycopsis monosporus</name>
    <dbReference type="NCBI Taxonomy" id="43982"/>
    <lineage>
        <taxon>Eukaryota</taxon>
        <taxon>Fungi</taxon>
        <taxon>Dikarya</taxon>
        <taxon>Ascomycota</taxon>
        <taxon>Saccharomycotina</taxon>
        <taxon>Pichiomycetes</taxon>
        <taxon>Pichiales</taxon>
        <taxon>Pichiaceae</taxon>
        <taxon>Ambrosiozyma</taxon>
    </lineage>
</organism>
<evidence type="ECO:0000313" key="2">
    <source>
        <dbReference type="Proteomes" id="UP001165064"/>
    </source>
</evidence>
<sequence>MTYLNSSADDASGKPSVDSLWDEVDNFFYDKIHWGGNNTTPLKVRSLVGLIPLFATTTLEPELLNRFPKFKKRVNWLTENKRYLVKRNIASMETKGSGDRLLLSMVNKDRLVAILQKLFDETEFLSPHGIRSLSKYHEKNPVSMDIHGQHFSVSYLPGESDSGMFGGNSNWRGPIWFPTNFLLIESLLRFYLYYGSELKVEFPVGSGDYMNLAQAAEEVQQRLISLFVPDEKGNRPYHGNPETCNKDVLNMLNHDEHFADLANFYEYFDGDTGRGLGSKWQCGWTALVARFIQDVGVVYRPASVPGTPKRRKSYYDEDEICNYEPKATPFPPLVRRKSGKSLVNLAAHKLDLDAETPVGKVPGALSRTVSNKSFGSSISDSMHDDFMTQVREAMTTFHLPDVDVPTEELETRNT</sequence>
<evidence type="ECO:0000313" key="1">
    <source>
        <dbReference type="EMBL" id="GME91677.1"/>
    </source>
</evidence>
<keyword evidence="2" id="KW-1185">Reference proteome</keyword>
<protein>
    <submittedName>
        <fullName evidence="1">Unnamed protein product</fullName>
    </submittedName>
</protein>
<reference evidence="1" key="1">
    <citation type="submission" date="2023-04" db="EMBL/GenBank/DDBJ databases">
        <title>Ambrosiozyma monospora NBRC 10751.</title>
        <authorList>
            <person name="Ichikawa N."/>
            <person name="Sato H."/>
            <person name="Tonouchi N."/>
        </authorList>
    </citation>
    <scope>NUCLEOTIDE SEQUENCE</scope>
    <source>
        <strain evidence="1">NBRC 10751</strain>
    </source>
</reference>
<dbReference type="EMBL" id="BSXS01008168">
    <property type="protein sequence ID" value="GME91677.1"/>
    <property type="molecule type" value="Genomic_DNA"/>
</dbReference>
<gene>
    <name evidence="1" type="ORF">Amon02_000895700</name>
</gene>
<name>A0ACB5TNH3_AMBMO</name>
<dbReference type="Proteomes" id="UP001165064">
    <property type="component" value="Unassembled WGS sequence"/>
</dbReference>
<accession>A0ACB5TNH3</accession>
<comment type="caution">
    <text evidence="1">The sequence shown here is derived from an EMBL/GenBank/DDBJ whole genome shotgun (WGS) entry which is preliminary data.</text>
</comment>
<proteinExistence type="predicted"/>